<organism evidence="1 2">
    <name type="scientific">Treponema paraluiscuniculi</name>
    <dbReference type="NCBI Taxonomy" id="53435"/>
    <lineage>
        <taxon>Bacteria</taxon>
        <taxon>Pseudomonadati</taxon>
        <taxon>Spirochaetota</taxon>
        <taxon>Spirochaetia</taxon>
        <taxon>Spirochaetales</taxon>
        <taxon>Treponemataceae</taxon>
        <taxon>Treponema</taxon>
    </lineage>
</organism>
<reference evidence="1 2" key="1">
    <citation type="submission" date="2022-05" db="EMBL/GenBank/DDBJ databases">
        <title>Treponema leporis L2 test.</title>
        <authorList>
            <person name="Cejkova D."/>
        </authorList>
    </citation>
    <scope>NUCLEOTIDE SEQUENCE [LARGE SCALE GENOMIC DNA]</scope>
    <source>
        <strain evidence="1 2">L2</strain>
    </source>
</reference>
<dbReference type="EMBL" id="CP097901">
    <property type="protein sequence ID" value="WKC72407.1"/>
    <property type="molecule type" value="Genomic_DNA"/>
</dbReference>
<evidence type="ECO:0000313" key="1">
    <source>
        <dbReference type="EMBL" id="WKC72407.1"/>
    </source>
</evidence>
<keyword evidence="2" id="KW-1185">Reference proteome</keyword>
<accession>A0ABY9E1J5</accession>
<evidence type="ECO:0008006" key="3">
    <source>
        <dbReference type="Google" id="ProtNLM"/>
    </source>
</evidence>
<sequence length="53" mass="5737">MSDTPLLGEAPSVTICTVLSIKERRYHCSPCSGTRQQKAVGYLTLPRVGGFNP</sequence>
<proteinExistence type="predicted"/>
<gene>
    <name evidence="1" type="ORF">TPLL2_0540a</name>
</gene>
<dbReference type="Proteomes" id="UP001321460">
    <property type="component" value="Chromosome"/>
</dbReference>
<evidence type="ECO:0000313" key="2">
    <source>
        <dbReference type="Proteomes" id="UP001321460"/>
    </source>
</evidence>
<name>A0ABY9E1J5_9SPIR</name>
<protein>
    <recommendedName>
        <fullName evidence="3">Transposase</fullName>
    </recommendedName>
</protein>